<evidence type="ECO:0000313" key="2">
    <source>
        <dbReference type="Proteomes" id="UP001060919"/>
    </source>
</evidence>
<dbReference type="Proteomes" id="UP001060919">
    <property type="component" value="Chromosome"/>
</dbReference>
<protein>
    <submittedName>
        <fullName evidence="1">Uncharacterized protein</fullName>
    </submittedName>
</protein>
<proteinExistence type="predicted"/>
<name>A0A915YLF1_9BACT</name>
<dbReference type="RefSeq" id="WP_264790555.1">
    <property type="nucleotide sequence ID" value="NZ_AP026867.1"/>
</dbReference>
<accession>A0A915YLF1</accession>
<gene>
    <name evidence="1" type="ORF">AsAng_0061790</name>
</gene>
<keyword evidence="2" id="KW-1185">Reference proteome</keyword>
<dbReference type="KEGG" id="aup:AsAng_0061790"/>
<dbReference type="AlphaFoldDB" id="A0A915YLF1"/>
<sequence>MTIKDLKGKEALLARAFNSDAVIMGAALELIEKGKIAKPEKLFKDSASKLDAKGYQDFMYLNMGKKQYFLYGGAFPIGIELTNQLKKLEKELTKAKGGNVELLASQVYFLQELDKLSRKIKGYATGEIKHSRTEGDTCFMEVKTGVTVSGQTKKNSLASDVKEIGYELAAKNGQILEFEPVLDENQESAAVETASTEVDATPSAQDLAANFTALSEKFKTIRANEHNSIEVKKLYKHILKWQKYYGLLSNDHQQRLAQHAAKMEQILEGTKKIIKADQILERDVDQIVEMLDEYGDNPSEPLHDEILRLVKNVEKIATSLSFHAILESIAELRAIMAFSFS</sequence>
<evidence type="ECO:0000313" key="1">
    <source>
        <dbReference type="EMBL" id="BDS15395.1"/>
    </source>
</evidence>
<organism evidence="1 2">
    <name type="scientific">Aureispira anguillae</name>
    <dbReference type="NCBI Taxonomy" id="2864201"/>
    <lineage>
        <taxon>Bacteria</taxon>
        <taxon>Pseudomonadati</taxon>
        <taxon>Bacteroidota</taxon>
        <taxon>Saprospiria</taxon>
        <taxon>Saprospirales</taxon>
        <taxon>Saprospiraceae</taxon>
        <taxon>Aureispira</taxon>
    </lineage>
</organism>
<reference evidence="1" key="1">
    <citation type="submission" date="2022-09" db="EMBL/GenBank/DDBJ databases">
        <title>Aureispira anguillicida sp. nov., isolated from Leptocephalus of Japanese eel Anguilla japonica.</title>
        <authorList>
            <person name="Yuasa K."/>
            <person name="Mekata T."/>
            <person name="Ikunari K."/>
        </authorList>
    </citation>
    <scope>NUCLEOTIDE SEQUENCE</scope>
    <source>
        <strain evidence="1">EL160426</strain>
    </source>
</reference>
<dbReference type="EMBL" id="AP026867">
    <property type="protein sequence ID" value="BDS15395.1"/>
    <property type="molecule type" value="Genomic_DNA"/>
</dbReference>